<accession>A0A1Y4MRG8</accession>
<dbReference type="InterPro" id="IPR024760">
    <property type="entry name" value="HTH_dom_conjug_TS-like"/>
</dbReference>
<dbReference type="EMBL" id="NFKP01000033">
    <property type="protein sequence ID" value="OUP67475.1"/>
    <property type="molecule type" value="Genomic_DNA"/>
</dbReference>
<organism evidence="2 3">
    <name type="scientific">Anaerotruncus colihominis</name>
    <dbReference type="NCBI Taxonomy" id="169435"/>
    <lineage>
        <taxon>Bacteria</taxon>
        <taxon>Bacillati</taxon>
        <taxon>Bacillota</taxon>
        <taxon>Clostridia</taxon>
        <taxon>Eubacteriales</taxon>
        <taxon>Oscillospiraceae</taxon>
        <taxon>Anaerotruncus</taxon>
    </lineage>
</organism>
<name>A0A1Y4MRG8_9FIRM</name>
<protein>
    <submittedName>
        <fullName evidence="2">Transcriptional regulator</fullName>
    </submittedName>
</protein>
<evidence type="ECO:0000259" key="1">
    <source>
        <dbReference type="Pfam" id="PF12645"/>
    </source>
</evidence>
<dbReference type="Pfam" id="PF12645">
    <property type="entry name" value="HTH_16"/>
    <property type="match status" value="1"/>
</dbReference>
<reference evidence="3" key="1">
    <citation type="submission" date="2017-04" db="EMBL/GenBank/DDBJ databases">
        <title>Function of individual gut microbiota members based on whole genome sequencing of pure cultures obtained from chicken caecum.</title>
        <authorList>
            <person name="Medvecky M."/>
            <person name="Cejkova D."/>
            <person name="Polansky O."/>
            <person name="Karasova D."/>
            <person name="Kubasova T."/>
            <person name="Cizek A."/>
            <person name="Rychlik I."/>
        </authorList>
    </citation>
    <scope>NUCLEOTIDE SEQUENCE [LARGE SCALE GENOMIC DNA]</scope>
    <source>
        <strain evidence="3">An175</strain>
    </source>
</reference>
<dbReference type="RefSeq" id="WP_087303174.1">
    <property type="nucleotide sequence ID" value="NZ_NFKP01000033.1"/>
</dbReference>
<proteinExistence type="predicted"/>
<gene>
    <name evidence="2" type="ORF">B5F11_18230</name>
</gene>
<evidence type="ECO:0000313" key="2">
    <source>
        <dbReference type="EMBL" id="OUP67475.1"/>
    </source>
</evidence>
<evidence type="ECO:0000313" key="3">
    <source>
        <dbReference type="Proteomes" id="UP000196386"/>
    </source>
</evidence>
<comment type="caution">
    <text evidence="2">The sequence shown here is derived from an EMBL/GenBank/DDBJ whole genome shotgun (WGS) entry which is preliminary data.</text>
</comment>
<sequence>MRNSRLLPYETIVQATTGEPEAVNAVLQHYGRYIRFSALVDGQVDKDAEDYITQTLLAAIFKFRFTTE</sequence>
<dbReference type="Proteomes" id="UP000196386">
    <property type="component" value="Unassembled WGS sequence"/>
</dbReference>
<dbReference type="AlphaFoldDB" id="A0A1Y4MRG8"/>
<feature type="domain" description="Helix-turn-helix conjugative transposon-like" evidence="1">
    <location>
        <begin position="9"/>
        <end position="64"/>
    </location>
</feature>